<dbReference type="UniPathway" id="UPA00251">
    <property type="reaction ID" value="UER00320"/>
</dbReference>
<dbReference type="PANTHER" id="PTHR38042:SF1">
    <property type="entry name" value="UROPORPHYRINOGEN-III SYNTHASE, CHLOROPLASTIC"/>
    <property type="match status" value="1"/>
</dbReference>
<accession>A0A4R1B2A6</accession>
<gene>
    <name evidence="11" type="ORF">EZJ19_13375</name>
</gene>
<evidence type="ECO:0000256" key="7">
    <source>
        <dbReference type="ARBA" id="ARBA00040167"/>
    </source>
</evidence>
<evidence type="ECO:0000256" key="8">
    <source>
        <dbReference type="ARBA" id="ARBA00048617"/>
    </source>
</evidence>
<dbReference type="OrthoDB" id="9787650at2"/>
<dbReference type="InterPro" id="IPR039793">
    <property type="entry name" value="UROS/Hem4"/>
</dbReference>
<comment type="function">
    <text evidence="6 9">Catalyzes cyclization of the linear tetrapyrrole, hydroxymethylbilane, to the macrocyclic uroporphyrinogen III.</text>
</comment>
<evidence type="ECO:0000256" key="3">
    <source>
        <dbReference type="ARBA" id="ARBA00013109"/>
    </source>
</evidence>
<evidence type="ECO:0000256" key="4">
    <source>
        <dbReference type="ARBA" id="ARBA00023239"/>
    </source>
</evidence>
<evidence type="ECO:0000313" key="12">
    <source>
        <dbReference type="Proteomes" id="UP000295443"/>
    </source>
</evidence>
<sequence length="262" mass="26340">MDAGGQPLAGRGILVTRPANQAAGLAARLAELGARPVLFPALAIAPPADPGACADALAALPGYDHAIFVSPTSVEMAWPGILAGHGGWPAGVAAGAVGQATARALARLGVGPILAAEAGADSESLLALGAYAAVAGKRVLVIRGEGGRELIADALRGRGARVDYAECYRRVRPDGDPAALLADWAAGGIAAVTVTSREVFANLAAMLGEAGAGRLRATPLFAPHARIAEAARQWGVAEVVATPPGDAGLVSALIDWFNRHHD</sequence>
<evidence type="ECO:0000259" key="10">
    <source>
        <dbReference type="Pfam" id="PF02602"/>
    </source>
</evidence>
<dbReference type="Proteomes" id="UP000295443">
    <property type="component" value="Unassembled WGS sequence"/>
</dbReference>
<dbReference type="SUPFAM" id="SSF69618">
    <property type="entry name" value="HemD-like"/>
    <property type="match status" value="1"/>
</dbReference>
<name>A0A4R1B2A6_9PROT</name>
<organism evidence="11 12">
    <name type="scientific">Parasulfuritortus cantonensis</name>
    <dbReference type="NCBI Taxonomy" id="2528202"/>
    <lineage>
        <taxon>Bacteria</taxon>
        <taxon>Pseudomonadati</taxon>
        <taxon>Pseudomonadota</taxon>
        <taxon>Betaproteobacteria</taxon>
        <taxon>Nitrosomonadales</taxon>
        <taxon>Thiobacillaceae</taxon>
        <taxon>Parasulfuritortus</taxon>
    </lineage>
</organism>
<dbReference type="Gene3D" id="3.40.50.10090">
    <property type="match status" value="2"/>
</dbReference>
<feature type="domain" description="Tetrapyrrole biosynthesis uroporphyrinogen III synthase" evidence="10">
    <location>
        <begin position="25"/>
        <end position="250"/>
    </location>
</feature>
<dbReference type="EC" id="4.2.1.75" evidence="3 9"/>
<protein>
    <recommendedName>
        <fullName evidence="7 9">Uroporphyrinogen-III synthase</fullName>
        <ecNumber evidence="3 9">4.2.1.75</ecNumber>
    </recommendedName>
</protein>
<keyword evidence="12" id="KW-1185">Reference proteome</keyword>
<dbReference type="InterPro" id="IPR003754">
    <property type="entry name" value="4pyrrol_synth_uPrphyn_synth"/>
</dbReference>
<dbReference type="GO" id="GO:0004852">
    <property type="term" value="F:uroporphyrinogen-III synthase activity"/>
    <property type="evidence" value="ECO:0007669"/>
    <property type="project" value="UniProtKB-UniRule"/>
</dbReference>
<dbReference type="PANTHER" id="PTHR38042">
    <property type="entry name" value="UROPORPHYRINOGEN-III SYNTHASE, CHLOROPLASTIC"/>
    <property type="match status" value="1"/>
</dbReference>
<evidence type="ECO:0000256" key="1">
    <source>
        <dbReference type="ARBA" id="ARBA00004772"/>
    </source>
</evidence>
<keyword evidence="4 9" id="KW-0456">Lyase</keyword>
<evidence type="ECO:0000313" key="11">
    <source>
        <dbReference type="EMBL" id="TCJ11951.1"/>
    </source>
</evidence>
<comment type="catalytic activity">
    <reaction evidence="8 9">
        <text>hydroxymethylbilane = uroporphyrinogen III + H2O</text>
        <dbReference type="Rhea" id="RHEA:18965"/>
        <dbReference type="ChEBI" id="CHEBI:15377"/>
        <dbReference type="ChEBI" id="CHEBI:57308"/>
        <dbReference type="ChEBI" id="CHEBI:57845"/>
        <dbReference type="EC" id="4.2.1.75"/>
    </reaction>
</comment>
<evidence type="ECO:0000256" key="6">
    <source>
        <dbReference type="ARBA" id="ARBA00037589"/>
    </source>
</evidence>
<comment type="similarity">
    <text evidence="2 9">Belongs to the uroporphyrinogen-III synthase family.</text>
</comment>
<dbReference type="GO" id="GO:0006782">
    <property type="term" value="P:protoporphyrinogen IX biosynthetic process"/>
    <property type="evidence" value="ECO:0007669"/>
    <property type="project" value="UniProtKB-UniRule"/>
</dbReference>
<dbReference type="InterPro" id="IPR036108">
    <property type="entry name" value="4pyrrol_syn_uPrphyn_synt_sf"/>
</dbReference>
<dbReference type="EMBL" id="SJZB01000046">
    <property type="protein sequence ID" value="TCJ11951.1"/>
    <property type="molecule type" value="Genomic_DNA"/>
</dbReference>
<reference evidence="11 12" key="1">
    <citation type="submission" date="2019-03" db="EMBL/GenBank/DDBJ databases">
        <title>Genome sequence of Thiobacillaceae bacterium LSR1, a sulfur-oxidizing bacterium isolated from freshwater sediment.</title>
        <authorList>
            <person name="Li S."/>
        </authorList>
    </citation>
    <scope>NUCLEOTIDE SEQUENCE [LARGE SCALE GENOMIC DNA]</scope>
    <source>
        <strain evidence="11 12">LSR1</strain>
    </source>
</reference>
<proteinExistence type="inferred from homology"/>
<dbReference type="RefSeq" id="WP_131448392.1">
    <property type="nucleotide sequence ID" value="NZ_SJZB01000046.1"/>
</dbReference>
<dbReference type="AlphaFoldDB" id="A0A4R1B2A6"/>
<keyword evidence="5 9" id="KW-0627">Porphyrin biosynthesis</keyword>
<dbReference type="GO" id="GO:0006780">
    <property type="term" value="P:uroporphyrinogen III biosynthetic process"/>
    <property type="evidence" value="ECO:0007669"/>
    <property type="project" value="UniProtKB-UniRule"/>
</dbReference>
<dbReference type="Pfam" id="PF02602">
    <property type="entry name" value="HEM4"/>
    <property type="match status" value="1"/>
</dbReference>
<comment type="pathway">
    <text evidence="1 9">Porphyrin-containing compound metabolism; protoporphyrin-IX biosynthesis; coproporphyrinogen-III from 5-aminolevulinate: step 3/4.</text>
</comment>
<dbReference type="CDD" id="cd06578">
    <property type="entry name" value="HemD"/>
    <property type="match status" value="1"/>
</dbReference>
<evidence type="ECO:0000256" key="9">
    <source>
        <dbReference type="RuleBase" id="RU366031"/>
    </source>
</evidence>
<evidence type="ECO:0000256" key="2">
    <source>
        <dbReference type="ARBA" id="ARBA00008133"/>
    </source>
</evidence>
<comment type="caution">
    <text evidence="11">The sequence shown here is derived from an EMBL/GenBank/DDBJ whole genome shotgun (WGS) entry which is preliminary data.</text>
</comment>
<evidence type="ECO:0000256" key="5">
    <source>
        <dbReference type="ARBA" id="ARBA00023244"/>
    </source>
</evidence>